<dbReference type="AlphaFoldDB" id="A0A1U7W995"/>
<sequence length="305" mass="33537">MPSGGSDRRHRKGKGTQLKSPTAGHSPPHTGPPPTFPPQSTSLPPTFFMPPHGPVHISVSSVGTNSSSNLNFIPTPNVTSSPGFHISQQGSSSALPTSSTPVASLISSTPSVFRLNIGVSGTPTSPSIGSAAPAASRGRSGKVTPQYDAYSRLIIVPDEKDGFFPSFAAAHMVTESMKPLYHDAWGRWKDIPYDIRDKMWNQFRTKCVWEQRYDNEIKHVYEKKAKKLIPSLLYEAREKNKKPGWIREDVWIKFLAIWDSVEFKEKSERAKAARASQKGGSLHRGIYEFCCASTEIGKIKRGTSV</sequence>
<organism evidence="2 3">
    <name type="scientific">Nicotiana sylvestris</name>
    <name type="common">Wood tobacco</name>
    <name type="synonym">South American tobacco</name>
    <dbReference type="NCBI Taxonomy" id="4096"/>
    <lineage>
        <taxon>Eukaryota</taxon>
        <taxon>Viridiplantae</taxon>
        <taxon>Streptophyta</taxon>
        <taxon>Embryophyta</taxon>
        <taxon>Tracheophyta</taxon>
        <taxon>Spermatophyta</taxon>
        <taxon>Magnoliopsida</taxon>
        <taxon>eudicotyledons</taxon>
        <taxon>Gunneridae</taxon>
        <taxon>Pentapetalae</taxon>
        <taxon>asterids</taxon>
        <taxon>lamiids</taxon>
        <taxon>Solanales</taxon>
        <taxon>Solanaceae</taxon>
        <taxon>Nicotianoideae</taxon>
        <taxon>Nicotianeae</taxon>
        <taxon>Nicotiana</taxon>
    </lineage>
</organism>
<accession>A0A1U7W995</accession>
<proteinExistence type="predicted"/>
<evidence type="ECO:0000256" key="1">
    <source>
        <dbReference type="SAM" id="MobiDB-lite"/>
    </source>
</evidence>
<reference evidence="3" key="2">
    <citation type="submission" date="2025-08" db="UniProtKB">
        <authorList>
            <consortium name="RefSeq"/>
        </authorList>
    </citation>
    <scope>IDENTIFICATION</scope>
    <source>
        <tissue evidence="3">Leaf</tissue>
    </source>
</reference>
<name>A0A1U7W995_NICSY</name>
<protein>
    <submittedName>
        <fullName evidence="3">Uncharacterized protein LOC104221442</fullName>
    </submittedName>
</protein>
<dbReference type="KEGG" id="nsy:104221442"/>
<dbReference type="RefSeq" id="XP_070008932.1">
    <property type="nucleotide sequence ID" value="XM_070152831.1"/>
</dbReference>
<gene>
    <name evidence="3" type="primary">LOC104221442</name>
</gene>
<keyword evidence="2" id="KW-1185">Reference proteome</keyword>
<evidence type="ECO:0000313" key="2">
    <source>
        <dbReference type="Proteomes" id="UP000189701"/>
    </source>
</evidence>
<dbReference type="RefSeq" id="XP_009770820.1">
    <property type="nucleotide sequence ID" value="XM_009772518.1"/>
</dbReference>
<dbReference type="RefSeq" id="XP_070008933.1">
    <property type="nucleotide sequence ID" value="XM_070152832.1"/>
</dbReference>
<dbReference type="Proteomes" id="UP000189701">
    <property type="component" value="Unplaced"/>
</dbReference>
<dbReference type="RefSeq" id="XP_070008931.1">
    <property type="nucleotide sequence ID" value="XM_070152830.1"/>
</dbReference>
<dbReference type="GeneID" id="104221442"/>
<evidence type="ECO:0000313" key="3">
    <source>
        <dbReference type="RefSeq" id="XP_009770820.1"/>
    </source>
</evidence>
<reference evidence="2" key="1">
    <citation type="journal article" date="2013" name="Genome Biol.">
        <title>Reference genomes and transcriptomes of Nicotiana sylvestris and Nicotiana tomentosiformis.</title>
        <authorList>
            <person name="Sierro N."/>
            <person name="Battey J.N."/>
            <person name="Ouadi S."/>
            <person name="Bovet L."/>
            <person name="Goepfert S."/>
            <person name="Bakaher N."/>
            <person name="Peitsch M.C."/>
            <person name="Ivanov N.V."/>
        </authorList>
    </citation>
    <scope>NUCLEOTIDE SEQUENCE [LARGE SCALE GENOMIC DNA]</scope>
</reference>
<feature type="region of interest" description="Disordered" evidence="1">
    <location>
        <begin position="1"/>
        <end position="44"/>
    </location>
</feature>